<evidence type="ECO:0000256" key="8">
    <source>
        <dbReference type="SAM" id="Phobius"/>
    </source>
</evidence>
<sequence length="374" mass="41716">MDRNIEKISPQQFRLLVLFFSIGSSILLVPPGLIQASQHDGWISGLIGVAFGAGVMLMYISMIKAYPDESLFSIFEKAYGKVLGKAVSFFYSFFIFFLTCEVVSNMGDFMTTQIMIETPKMYIHLLFLVPILYGVSKGLEVIGRSAQVMFPTFLILLTFLILFLIPEGQLRNIEPVLGEGIKPVLNGSFSILTVPYLELFILMMIAPHINEKKEVGKSFFIGGLVGGLILVFMTFLILIVLGYSFSSLMQFPTYVLAKKINIGDFLQRVEVVAAAVWIISLFFKVAICFYASITGLSEVFGMQNKKILLYPVGVSVLYFSVYIYPNTAFFSMFVTEVILSYSLLFGLVIPLCTLMMIILKKKKPARKGAEGNAS</sequence>
<feature type="transmembrane region" description="Helical" evidence="8">
    <location>
        <begin position="12"/>
        <end position="30"/>
    </location>
</feature>
<accession>A0ABU9KBW3</accession>
<feature type="transmembrane region" description="Helical" evidence="8">
    <location>
        <begin position="337"/>
        <end position="359"/>
    </location>
</feature>
<comment type="similarity">
    <text evidence="2">Belongs to the amino acid-polyamine-organocation (APC) superfamily. Spore germination protein (SGP) (TC 2.A.3.9) family.</text>
</comment>
<dbReference type="RefSeq" id="WP_341985101.1">
    <property type="nucleotide sequence ID" value="NZ_JBBYAF010000031.1"/>
</dbReference>
<feature type="transmembrane region" description="Helical" evidence="8">
    <location>
        <begin position="274"/>
        <end position="295"/>
    </location>
</feature>
<gene>
    <name evidence="9" type="ORF">AAEO50_15040</name>
</gene>
<dbReference type="Proteomes" id="UP001389717">
    <property type="component" value="Unassembled WGS sequence"/>
</dbReference>
<evidence type="ECO:0000256" key="6">
    <source>
        <dbReference type="ARBA" id="ARBA00022989"/>
    </source>
</evidence>
<keyword evidence="3" id="KW-0813">Transport</keyword>
<dbReference type="InterPro" id="IPR004761">
    <property type="entry name" value="Spore_GerAB"/>
</dbReference>
<dbReference type="Gene3D" id="1.20.1740.10">
    <property type="entry name" value="Amino acid/polyamine transporter I"/>
    <property type="match status" value="1"/>
</dbReference>
<evidence type="ECO:0000256" key="2">
    <source>
        <dbReference type="ARBA" id="ARBA00007998"/>
    </source>
</evidence>
<dbReference type="PANTHER" id="PTHR34975:SF2">
    <property type="entry name" value="SPORE GERMINATION PROTEIN A2"/>
    <property type="match status" value="1"/>
</dbReference>
<keyword evidence="10" id="KW-1185">Reference proteome</keyword>
<feature type="transmembrane region" description="Helical" evidence="8">
    <location>
        <begin position="185"/>
        <end position="206"/>
    </location>
</feature>
<evidence type="ECO:0000256" key="3">
    <source>
        <dbReference type="ARBA" id="ARBA00022448"/>
    </source>
</evidence>
<evidence type="ECO:0000313" key="9">
    <source>
        <dbReference type="EMBL" id="MEL3973604.1"/>
    </source>
</evidence>
<feature type="transmembrane region" description="Helical" evidence="8">
    <location>
        <begin position="218"/>
        <end position="245"/>
    </location>
</feature>
<feature type="transmembrane region" description="Helical" evidence="8">
    <location>
        <begin position="82"/>
        <end position="99"/>
    </location>
</feature>
<evidence type="ECO:0000256" key="1">
    <source>
        <dbReference type="ARBA" id="ARBA00004141"/>
    </source>
</evidence>
<dbReference type="PANTHER" id="PTHR34975">
    <property type="entry name" value="SPORE GERMINATION PROTEIN A2"/>
    <property type="match status" value="1"/>
</dbReference>
<keyword evidence="7 8" id="KW-0472">Membrane</keyword>
<evidence type="ECO:0000313" key="10">
    <source>
        <dbReference type="Proteomes" id="UP001389717"/>
    </source>
</evidence>
<protein>
    <submittedName>
        <fullName evidence="9">Endospore germination permease</fullName>
    </submittedName>
</protein>
<dbReference type="EMBL" id="JBBYAF010000031">
    <property type="protein sequence ID" value="MEL3973604.1"/>
    <property type="molecule type" value="Genomic_DNA"/>
</dbReference>
<comment type="subcellular location">
    <subcellularLocation>
        <location evidence="1">Membrane</location>
        <topology evidence="1">Multi-pass membrane protein</topology>
    </subcellularLocation>
</comment>
<dbReference type="NCBIfam" id="TIGR00912">
    <property type="entry name" value="2A0309"/>
    <property type="match status" value="1"/>
</dbReference>
<keyword evidence="4" id="KW-0309">Germination</keyword>
<reference evidence="9 10" key="1">
    <citation type="submission" date="2024-04" db="EMBL/GenBank/DDBJ databases">
        <title>Bacillus oryzaecorticis sp. nov., a moderately halophilic bacterium isolated from rice husks.</title>
        <authorList>
            <person name="Zhu H.-S."/>
        </authorList>
    </citation>
    <scope>NUCLEOTIDE SEQUENCE [LARGE SCALE GENOMIC DNA]</scope>
    <source>
        <strain evidence="9 10">ZC255</strain>
    </source>
</reference>
<evidence type="ECO:0000256" key="5">
    <source>
        <dbReference type="ARBA" id="ARBA00022692"/>
    </source>
</evidence>
<feature type="transmembrane region" description="Helical" evidence="8">
    <location>
        <begin position="42"/>
        <end position="61"/>
    </location>
</feature>
<evidence type="ECO:0000256" key="4">
    <source>
        <dbReference type="ARBA" id="ARBA00022544"/>
    </source>
</evidence>
<organism evidence="9 10">
    <name type="scientific">Rossellomorea oryzaecorticis</name>
    <dbReference type="NCBI Taxonomy" id="1396505"/>
    <lineage>
        <taxon>Bacteria</taxon>
        <taxon>Bacillati</taxon>
        <taxon>Bacillota</taxon>
        <taxon>Bacilli</taxon>
        <taxon>Bacillales</taxon>
        <taxon>Bacillaceae</taxon>
        <taxon>Rossellomorea</taxon>
    </lineage>
</organism>
<name>A0ABU9KBW3_9BACI</name>
<proteinExistence type="inferred from homology"/>
<dbReference type="Pfam" id="PF03845">
    <property type="entry name" value="Spore_permease"/>
    <property type="match status" value="1"/>
</dbReference>
<keyword evidence="5 8" id="KW-0812">Transmembrane</keyword>
<feature type="transmembrane region" description="Helical" evidence="8">
    <location>
        <begin position="307"/>
        <end position="325"/>
    </location>
</feature>
<feature type="transmembrane region" description="Helical" evidence="8">
    <location>
        <begin position="148"/>
        <end position="165"/>
    </location>
</feature>
<evidence type="ECO:0000256" key="7">
    <source>
        <dbReference type="ARBA" id="ARBA00023136"/>
    </source>
</evidence>
<feature type="transmembrane region" description="Helical" evidence="8">
    <location>
        <begin position="119"/>
        <end position="136"/>
    </location>
</feature>
<comment type="caution">
    <text evidence="9">The sequence shown here is derived from an EMBL/GenBank/DDBJ whole genome shotgun (WGS) entry which is preliminary data.</text>
</comment>
<keyword evidence="6 8" id="KW-1133">Transmembrane helix</keyword>